<evidence type="ECO:0000256" key="5">
    <source>
        <dbReference type="ARBA" id="ARBA00022771"/>
    </source>
</evidence>
<evidence type="ECO:0000256" key="1">
    <source>
        <dbReference type="ARBA" id="ARBA00022499"/>
    </source>
</evidence>
<name>A0A0D1ZFB4_EXOME</name>
<reference evidence="16 17" key="1">
    <citation type="submission" date="2015-01" db="EMBL/GenBank/DDBJ databases">
        <title>The Genome Sequence of Exophiala mesophila CBS40295.</title>
        <authorList>
            <consortium name="The Broad Institute Genomics Platform"/>
            <person name="Cuomo C."/>
            <person name="de Hoog S."/>
            <person name="Gorbushina A."/>
            <person name="Stielow B."/>
            <person name="Teixiera M."/>
            <person name="Abouelleil A."/>
            <person name="Chapman S.B."/>
            <person name="Priest M."/>
            <person name="Young S.K."/>
            <person name="Wortman J."/>
            <person name="Nusbaum C."/>
            <person name="Birren B."/>
        </authorList>
    </citation>
    <scope>NUCLEOTIDE SEQUENCE [LARGE SCALE GENOMIC DNA]</scope>
    <source>
        <strain evidence="16 17">CBS 40295</strain>
    </source>
</reference>
<comment type="subunit">
    <text evidence="10">Interacts with FBL, SNU13, NOP58, NUFIP1, RUVBL1, RUVBL2 and TAF9. Interacts (via HIT-type zinc finger) with the RUVBL1/RUVBL2 complex in the presence of ADP.</text>
</comment>
<feature type="region of interest" description="Disordered" evidence="14">
    <location>
        <begin position="240"/>
        <end position="267"/>
    </location>
</feature>
<dbReference type="RefSeq" id="XP_016224098.1">
    <property type="nucleotide sequence ID" value="XM_016368310.1"/>
</dbReference>
<comment type="similarity">
    <text evidence="9">Belongs to the BCD1 family.</text>
</comment>
<keyword evidence="4" id="KW-0479">Metal-binding</keyword>
<dbReference type="EMBL" id="KN847522">
    <property type="protein sequence ID" value="KIV92524.1"/>
    <property type="molecule type" value="Genomic_DNA"/>
</dbReference>
<dbReference type="CDD" id="cd23023">
    <property type="entry name" value="zf-HIT_BCD1"/>
    <property type="match status" value="1"/>
</dbReference>
<feature type="compositionally biased region" description="Basic and acidic residues" evidence="14">
    <location>
        <begin position="241"/>
        <end position="261"/>
    </location>
</feature>
<keyword evidence="5 13" id="KW-0863">Zinc-finger</keyword>
<feature type="domain" description="HIT-type" evidence="15">
    <location>
        <begin position="14"/>
        <end position="48"/>
    </location>
</feature>
<keyword evidence="1" id="KW-1017">Isopeptide bond</keyword>
<dbReference type="GeneID" id="27321660"/>
<accession>A0A0D1ZFB4</accession>
<dbReference type="HOGENOM" id="CLU_025524_5_1_1"/>
<dbReference type="FunFam" id="3.30.60.190:FF:000001">
    <property type="entry name" value="box C/D snoRNA protein 1"/>
    <property type="match status" value="1"/>
</dbReference>
<organism evidence="16 17">
    <name type="scientific">Exophiala mesophila</name>
    <name type="common">Black yeast-like fungus</name>
    <dbReference type="NCBI Taxonomy" id="212818"/>
    <lineage>
        <taxon>Eukaryota</taxon>
        <taxon>Fungi</taxon>
        <taxon>Dikarya</taxon>
        <taxon>Ascomycota</taxon>
        <taxon>Pezizomycotina</taxon>
        <taxon>Eurotiomycetes</taxon>
        <taxon>Chaetothyriomycetidae</taxon>
        <taxon>Chaetothyriales</taxon>
        <taxon>Herpotrichiellaceae</taxon>
        <taxon>Exophiala</taxon>
    </lineage>
</organism>
<evidence type="ECO:0000256" key="10">
    <source>
        <dbReference type="ARBA" id="ARBA00061949"/>
    </source>
</evidence>
<dbReference type="SUPFAM" id="SSF144232">
    <property type="entry name" value="HIT/MYND zinc finger-like"/>
    <property type="match status" value="1"/>
</dbReference>
<evidence type="ECO:0000256" key="7">
    <source>
        <dbReference type="ARBA" id="ARBA00022843"/>
    </source>
</evidence>
<evidence type="ECO:0000256" key="11">
    <source>
        <dbReference type="ARBA" id="ARBA00068630"/>
    </source>
</evidence>
<evidence type="ECO:0000256" key="6">
    <source>
        <dbReference type="ARBA" id="ARBA00022833"/>
    </source>
</evidence>
<evidence type="ECO:0000256" key="8">
    <source>
        <dbReference type="ARBA" id="ARBA00049598"/>
    </source>
</evidence>
<dbReference type="PANTHER" id="PTHR13483">
    <property type="entry name" value="BOX C_D SNORNA PROTEIN 1-RELATED"/>
    <property type="match status" value="1"/>
</dbReference>
<evidence type="ECO:0000313" key="17">
    <source>
        <dbReference type="Proteomes" id="UP000054302"/>
    </source>
</evidence>
<dbReference type="GO" id="GO:0070761">
    <property type="term" value="C:pre-snoRNP complex"/>
    <property type="evidence" value="ECO:0007669"/>
    <property type="project" value="TreeGrafter"/>
</dbReference>
<evidence type="ECO:0000256" key="2">
    <source>
        <dbReference type="ARBA" id="ARBA00022517"/>
    </source>
</evidence>
<dbReference type="GO" id="GO:0048254">
    <property type="term" value="P:snoRNA localization"/>
    <property type="evidence" value="ECO:0007669"/>
    <property type="project" value="TreeGrafter"/>
</dbReference>
<dbReference type="Pfam" id="PF25790">
    <property type="entry name" value="BCD1"/>
    <property type="match status" value="1"/>
</dbReference>
<dbReference type="GO" id="GO:0000463">
    <property type="term" value="P:maturation of LSU-rRNA from tricistronic rRNA transcript (SSU-rRNA, 5.8S rRNA, LSU-rRNA)"/>
    <property type="evidence" value="ECO:0007669"/>
    <property type="project" value="TreeGrafter"/>
</dbReference>
<dbReference type="GO" id="GO:0000492">
    <property type="term" value="P:box C/D snoRNP assembly"/>
    <property type="evidence" value="ECO:0007669"/>
    <property type="project" value="TreeGrafter"/>
</dbReference>
<dbReference type="GO" id="GO:0005634">
    <property type="term" value="C:nucleus"/>
    <property type="evidence" value="ECO:0007669"/>
    <property type="project" value="TreeGrafter"/>
</dbReference>
<keyword evidence="3" id="KW-0597">Phosphoprotein</keyword>
<evidence type="ECO:0000256" key="13">
    <source>
        <dbReference type="PROSITE-ProRule" id="PRU00453"/>
    </source>
</evidence>
<sequence>MQDMGSDTPLTDLCTICHANPIKYTCPRCHVHTCSLPCVKRHKSWAQCSGVRNPAAYRPRSELATASSVDQDFNFISSVERSLSKADELVSDKGITLAPSGIKRHDIKRKLDIELEQRQITVIKAPQGLSRSKQNKTHWSGAQNAIMWTTEWLCHNGLNLSANALESKTVREVFVMTSGRKLAQGKRKRSDAGKRELNHETNLVSITQHLVKGDNSTPTLPQNVDQTPPSPEIPNVIESHNAPDEEAKSETTMEPVLEKPKPTSLRLAEPPILDPGLHFYLHNPQTAAKYKCLIPISADMTLREVLEGRTIVEFPSFYVRTESPETLPAPLIVQEKYDEIHRAQLPIDVLPTYAPHDTTTEVDEGIRPSLAEVDEKKVLEVLQKDLTG</sequence>
<dbReference type="Pfam" id="PF04438">
    <property type="entry name" value="zf-HIT"/>
    <property type="match status" value="1"/>
</dbReference>
<evidence type="ECO:0000256" key="12">
    <source>
        <dbReference type="ARBA" id="ARBA00077531"/>
    </source>
</evidence>
<keyword evidence="2" id="KW-0690">Ribosome biogenesis</keyword>
<keyword evidence="17" id="KW-1185">Reference proteome</keyword>
<dbReference type="PANTHER" id="PTHR13483:SF11">
    <property type="entry name" value="ZINC FINGER HIT DOMAIN-CONTAINING PROTEIN 3"/>
    <property type="match status" value="1"/>
</dbReference>
<protein>
    <recommendedName>
        <fullName evidence="11">Box C/D snoRNA protein 1</fullName>
    </recommendedName>
    <alternativeName>
        <fullName evidence="12">Zinc finger HIT domain-containing protein 6</fullName>
    </alternativeName>
</protein>
<dbReference type="Gene3D" id="3.30.60.190">
    <property type="match status" value="1"/>
</dbReference>
<dbReference type="Proteomes" id="UP000054302">
    <property type="component" value="Unassembled WGS sequence"/>
</dbReference>
<evidence type="ECO:0000313" key="16">
    <source>
        <dbReference type="EMBL" id="KIV92524.1"/>
    </source>
</evidence>
<evidence type="ECO:0000259" key="15">
    <source>
        <dbReference type="PROSITE" id="PS51083"/>
    </source>
</evidence>
<evidence type="ECO:0000256" key="4">
    <source>
        <dbReference type="ARBA" id="ARBA00022723"/>
    </source>
</evidence>
<dbReference type="InterPro" id="IPR051639">
    <property type="entry name" value="BCD1"/>
</dbReference>
<dbReference type="InterPro" id="IPR007529">
    <property type="entry name" value="Znf_HIT"/>
</dbReference>
<keyword evidence="6" id="KW-0862">Zinc</keyword>
<dbReference type="GO" id="GO:0008270">
    <property type="term" value="F:zinc ion binding"/>
    <property type="evidence" value="ECO:0007669"/>
    <property type="project" value="UniProtKB-UniRule"/>
</dbReference>
<dbReference type="VEuPathDB" id="FungiDB:PV10_03815"/>
<comment type="function">
    <text evidence="8">Required for box C/D snoRNAs accumulation involved in snoRNA processing, snoRNA transport to the nucleolus and ribosome biogenesis.</text>
</comment>
<dbReference type="OrthoDB" id="272357at2759"/>
<dbReference type="AlphaFoldDB" id="A0A0D1ZFB4"/>
<evidence type="ECO:0000256" key="14">
    <source>
        <dbReference type="SAM" id="MobiDB-lite"/>
    </source>
</evidence>
<dbReference type="OMA" id="HKRLAWT"/>
<keyword evidence="7" id="KW-0832">Ubl conjugation</keyword>
<proteinExistence type="inferred from homology"/>
<dbReference type="InterPro" id="IPR057721">
    <property type="entry name" value="BCD1_alpha/beta"/>
</dbReference>
<gene>
    <name evidence="16" type="ORF">PV10_03815</name>
</gene>
<dbReference type="STRING" id="212818.A0A0D1ZFB4"/>
<dbReference type="PROSITE" id="PS51083">
    <property type="entry name" value="ZF_HIT"/>
    <property type="match status" value="1"/>
</dbReference>
<evidence type="ECO:0000256" key="9">
    <source>
        <dbReference type="ARBA" id="ARBA00049654"/>
    </source>
</evidence>
<evidence type="ECO:0000256" key="3">
    <source>
        <dbReference type="ARBA" id="ARBA00022553"/>
    </source>
</evidence>